<organism evidence="3 4">
    <name type="scientific">Perilla frutescens var. hirtella</name>
    <name type="common">Perilla citriodora</name>
    <name type="synonym">Perilla setoyensis</name>
    <dbReference type="NCBI Taxonomy" id="608512"/>
    <lineage>
        <taxon>Eukaryota</taxon>
        <taxon>Viridiplantae</taxon>
        <taxon>Streptophyta</taxon>
        <taxon>Embryophyta</taxon>
        <taxon>Tracheophyta</taxon>
        <taxon>Spermatophyta</taxon>
        <taxon>Magnoliopsida</taxon>
        <taxon>eudicotyledons</taxon>
        <taxon>Gunneridae</taxon>
        <taxon>Pentapetalae</taxon>
        <taxon>asterids</taxon>
        <taxon>lamiids</taxon>
        <taxon>Lamiales</taxon>
        <taxon>Lamiaceae</taxon>
        <taxon>Nepetoideae</taxon>
        <taxon>Elsholtzieae</taxon>
        <taxon>Perilla</taxon>
    </lineage>
</organism>
<protein>
    <recommendedName>
        <fullName evidence="5">Secreted protein</fullName>
    </recommendedName>
</protein>
<dbReference type="EMBL" id="SDAM02000029">
    <property type="protein sequence ID" value="KAH6835939.1"/>
    <property type="molecule type" value="Genomic_DNA"/>
</dbReference>
<feature type="signal peptide" evidence="2">
    <location>
        <begin position="1"/>
        <end position="17"/>
    </location>
</feature>
<gene>
    <name evidence="3" type="ORF">C2S53_002722</name>
</gene>
<proteinExistence type="predicted"/>
<dbReference type="Proteomes" id="UP001190926">
    <property type="component" value="Unassembled WGS sequence"/>
</dbReference>
<accession>A0AAD4JMA6</accession>
<evidence type="ECO:0000256" key="2">
    <source>
        <dbReference type="SAM" id="SignalP"/>
    </source>
</evidence>
<evidence type="ECO:0008006" key="5">
    <source>
        <dbReference type="Google" id="ProtNLM"/>
    </source>
</evidence>
<name>A0AAD4JMA6_PERFH</name>
<feature type="region of interest" description="Disordered" evidence="1">
    <location>
        <begin position="30"/>
        <end position="76"/>
    </location>
</feature>
<evidence type="ECO:0000256" key="1">
    <source>
        <dbReference type="SAM" id="MobiDB-lite"/>
    </source>
</evidence>
<feature type="chain" id="PRO_5041921829" description="Secreted protein" evidence="2">
    <location>
        <begin position="18"/>
        <end position="98"/>
    </location>
</feature>
<evidence type="ECO:0000313" key="4">
    <source>
        <dbReference type="Proteomes" id="UP001190926"/>
    </source>
</evidence>
<evidence type="ECO:0000313" key="3">
    <source>
        <dbReference type="EMBL" id="KAH6835939.1"/>
    </source>
</evidence>
<sequence length="98" mass="10846">MKMQPLWLLCLILCAQAIAFAACHSTKTDMGLKPSARHDQQQTNTRGTDRKGSYGGPESDLTRKPLKNKNGADDLPVKAADGITFWVSMLLNCFFLFV</sequence>
<dbReference type="PROSITE" id="PS51257">
    <property type="entry name" value="PROKAR_LIPOPROTEIN"/>
    <property type="match status" value="1"/>
</dbReference>
<comment type="caution">
    <text evidence="3">The sequence shown here is derived from an EMBL/GenBank/DDBJ whole genome shotgun (WGS) entry which is preliminary data.</text>
</comment>
<keyword evidence="4" id="KW-1185">Reference proteome</keyword>
<keyword evidence="2" id="KW-0732">Signal</keyword>
<reference evidence="3 4" key="1">
    <citation type="journal article" date="2021" name="Nat. Commun.">
        <title>Incipient diploidization of the medicinal plant Perilla within 10,000 years.</title>
        <authorList>
            <person name="Zhang Y."/>
            <person name="Shen Q."/>
            <person name="Leng L."/>
            <person name="Zhang D."/>
            <person name="Chen S."/>
            <person name="Shi Y."/>
            <person name="Ning Z."/>
            <person name="Chen S."/>
        </authorList>
    </citation>
    <scope>NUCLEOTIDE SEQUENCE [LARGE SCALE GENOMIC DNA]</scope>
    <source>
        <strain evidence="4">cv. PC099</strain>
    </source>
</reference>
<dbReference type="AlphaFoldDB" id="A0AAD4JMA6"/>